<comment type="caution">
    <text evidence="5">The sequence shown here is derived from an EMBL/GenBank/DDBJ whole genome shotgun (WGS) entry which is preliminary data.</text>
</comment>
<dbReference type="Gene3D" id="1.25.40.20">
    <property type="entry name" value="Ankyrin repeat-containing domain"/>
    <property type="match status" value="4"/>
</dbReference>
<feature type="repeat" description="ANK" evidence="3">
    <location>
        <begin position="411"/>
        <end position="444"/>
    </location>
</feature>
<keyword evidence="1" id="KW-0677">Repeat</keyword>
<feature type="compositionally biased region" description="Basic and acidic residues" evidence="4">
    <location>
        <begin position="50"/>
        <end position="73"/>
    </location>
</feature>
<feature type="repeat" description="ANK" evidence="3">
    <location>
        <begin position="574"/>
        <end position="606"/>
    </location>
</feature>
<dbReference type="PROSITE" id="PS50088">
    <property type="entry name" value="ANK_REPEAT"/>
    <property type="match status" value="3"/>
</dbReference>
<feature type="repeat" description="ANK" evidence="3">
    <location>
        <begin position="486"/>
        <end position="533"/>
    </location>
</feature>
<protein>
    <submittedName>
        <fullName evidence="5">Uncharacterized protein</fullName>
    </submittedName>
</protein>
<dbReference type="SMART" id="SM00248">
    <property type="entry name" value="ANK"/>
    <property type="match status" value="8"/>
</dbReference>
<evidence type="ECO:0000256" key="2">
    <source>
        <dbReference type="ARBA" id="ARBA00023043"/>
    </source>
</evidence>
<dbReference type="InterPro" id="IPR036770">
    <property type="entry name" value="Ankyrin_rpt-contain_sf"/>
</dbReference>
<keyword evidence="2 3" id="KW-0040">ANK repeat</keyword>
<proteinExistence type="predicted"/>
<sequence length="769" mass="88433">MYARASIDLAICARNGPKIITRIASTNLWYTRSAIVKNPILTGLPPRDSNSTERERELKQQKRGKEEKKEEEKKERYLIEKESLLCFQYYTVRSKSSAEMRGLKGRRIVIIIFTIYKSIMQSLSMGKFANLIDHLNTCSNYIMSSSNGVSDERSQSGGDAVNKHVEHPKLKTLKMYRKAITWKLESQRHLFLHAFGEIIRDWKEPLPNLRDFLTKEEMDWLLVASIKPESSNREIVDFVARSGYKDEPDLDEDGKPVLRCTTAVHKIAERHQGASGIDLLRKLFRIYDKFRLNYTDESGYTHFYMACKYNLDDVAEKFLELGQIDPNFLVPETGDSLLYFLTVKNSLYPTRAIIRMLLKHGADPNRTSEDGSTPLQGICQMRDRHYVATKRLLESCDELQRTVTIDAQDKWGDTPLLWALKRSDDTRTVRELLRRGADPNLANEVGYASLHFICLHDYSRVELLREFFKLTDEFGTQVRLDARDYKGNTPLHIVLKEDRSHLLHLGLWSPRNDSMDTVEELLKRGADPNTYDAKGRTPLHVICRKYENRDLLKLFFDVNDEFEKTLRLDIRDKEGNTPLHLATLCGSNDMIESLLRRGADPDVANAEGLTPLHVICQSQKKHRLFKPFFKVVDSMERTVLPDVRDNEGNTPLHLLGVAARQKHVYPQFRPTIPPRDMRACAAPAAVRGVVKASTNTVKIDIFDRVLHRIKTISIVNTDKMSASLYVQTRCILYMNISRSGIGSIVMRPAAQAPRKLYRIRALVEAFTRR</sequence>
<dbReference type="InterPro" id="IPR002110">
    <property type="entry name" value="Ankyrin_rpt"/>
</dbReference>
<dbReference type="Proteomes" id="UP001627154">
    <property type="component" value="Unassembled WGS sequence"/>
</dbReference>
<evidence type="ECO:0000256" key="4">
    <source>
        <dbReference type="SAM" id="MobiDB-lite"/>
    </source>
</evidence>
<keyword evidence="6" id="KW-1185">Reference proteome</keyword>
<evidence type="ECO:0000256" key="1">
    <source>
        <dbReference type="ARBA" id="ARBA00022737"/>
    </source>
</evidence>
<feature type="region of interest" description="Disordered" evidence="4">
    <location>
        <begin position="41"/>
        <end position="73"/>
    </location>
</feature>
<dbReference type="Pfam" id="PF12796">
    <property type="entry name" value="Ank_2"/>
    <property type="match status" value="2"/>
</dbReference>
<dbReference type="AlphaFoldDB" id="A0ABD2XMQ3"/>
<evidence type="ECO:0000313" key="5">
    <source>
        <dbReference type="EMBL" id="KAL3406577.1"/>
    </source>
</evidence>
<evidence type="ECO:0000313" key="6">
    <source>
        <dbReference type="Proteomes" id="UP001627154"/>
    </source>
</evidence>
<dbReference type="PANTHER" id="PTHR24198:SF165">
    <property type="entry name" value="ANKYRIN REPEAT-CONTAINING PROTEIN-RELATED"/>
    <property type="match status" value="1"/>
</dbReference>
<gene>
    <name evidence="5" type="ORF">TKK_000743</name>
</gene>
<dbReference type="SUPFAM" id="SSF48403">
    <property type="entry name" value="Ankyrin repeat"/>
    <property type="match status" value="1"/>
</dbReference>
<accession>A0ABD2XMQ3</accession>
<dbReference type="EMBL" id="JBJJXI010000018">
    <property type="protein sequence ID" value="KAL3406577.1"/>
    <property type="molecule type" value="Genomic_DNA"/>
</dbReference>
<evidence type="ECO:0000256" key="3">
    <source>
        <dbReference type="PROSITE-ProRule" id="PRU00023"/>
    </source>
</evidence>
<name>A0ABD2XMQ3_9HYME</name>
<organism evidence="5 6">
    <name type="scientific">Trichogramma kaykai</name>
    <dbReference type="NCBI Taxonomy" id="54128"/>
    <lineage>
        <taxon>Eukaryota</taxon>
        <taxon>Metazoa</taxon>
        <taxon>Ecdysozoa</taxon>
        <taxon>Arthropoda</taxon>
        <taxon>Hexapoda</taxon>
        <taxon>Insecta</taxon>
        <taxon>Pterygota</taxon>
        <taxon>Neoptera</taxon>
        <taxon>Endopterygota</taxon>
        <taxon>Hymenoptera</taxon>
        <taxon>Apocrita</taxon>
        <taxon>Proctotrupomorpha</taxon>
        <taxon>Chalcidoidea</taxon>
        <taxon>Trichogrammatidae</taxon>
        <taxon>Trichogramma</taxon>
    </lineage>
</organism>
<dbReference type="PROSITE" id="PS50297">
    <property type="entry name" value="ANK_REP_REGION"/>
    <property type="match status" value="2"/>
</dbReference>
<reference evidence="5 6" key="1">
    <citation type="journal article" date="2024" name="bioRxiv">
        <title>A reference genome for Trichogramma kaykai: A tiny desert-dwelling parasitoid wasp with competing sex-ratio distorters.</title>
        <authorList>
            <person name="Culotta J."/>
            <person name="Lindsey A.R."/>
        </authorList>
    </citation>
    <scope>NUCLEOTIDE SEQUENCE [LARGE SCALE GENOMIC DNA]</scope>
    <source>
        <strain evidence="5 6">KSX58</strain>
    </source>
</reference>
<dbReference type="PANTHER" id="PTHR24198">
    <property type="entry name" value="ANKYRIN REPEAT AND PROTEIN KINASE DOMAIN-CONTAINING PROTEIN"/>
    <property type="match status" value="1"/>
</dbReference>